<evidence type="ECO:0000256" key="1">
    <source>
        <dbReference type="ARBA" id="ARBA00004974"/>
    </source>
</evidence>
<dbReference type="SUPFAM" id="SSF55021">
    <property type="entry name" value="ACT-like"/>
    <property type="match status" value="2"/>
</dbReference>
<dbReference type="EMBL" id="CP035758">
    <property type="protein sequence ID" value="QBD82093.1"/>
    <property type="molecule type" value="Genomic_DNA"/>
</dbReference>
<evidence type="ECO:0000256" key="8">
    <source>
        <dbReference type="RuleBase" id="RU368092"/>
    </source>
</evidence>
<dbReference type="InterPro" id="IPR027271">
    <property type="entry name" value="Acetolactate_synth/TF_NikR_C"/>
</dbReference>
<comment type="pathway">
    <text evidence="2 8">Amino-acid biosynthesis; L-valine biosynthesis; L-valine from pyruvate: step 1/4.</text>
</comment>
<comment type="function">
    <text evidence="8">Catalyzes the conversion of 2 pyruvate molecules into acetolactate in the first common step of the biosynthetic pathway of the branched-amino acids such as leucine, isoleucine, and valine.</text>
</comment>
<dbReference type="Gene3D" id="3.30.70.260">
    <property type="match status" value="1"/>
</dbReference>
<dbReference type="InterPro" id="IPR045865">
    <property type="entry name" value="ACT-like_dom_sf"/>
</dbReference>
<dbReference type="GO" id="GO:0009099">
    <property type="term" value="P:L-valine biosynthetic process"/>
    <property type="evidence" value="ECO:0007669"/>
    <property type="project" value="UniProtKB-UniRule"/>
</dbReference>
<comment type="catalytic activity">
    <reaction evidence="7 8">
        <text>2 pyruvate + H(+) = (2S)-2-acetolactate + CO2</text>
        <dbReference type="Rhea" id="RHEA:25249"/>
        <dbReference type="ChEBI" id="CHEBI:15361"/>
        <dbReference type="ChEBI" id="CHEBI:15378"/>
        <dbReference type="ChEBI" id="CHEBI:16526"/>
        <dbReference type="ChEBI" id="CHEBI:58476"/>
        <dbReference type="EC" id="2.2.1.6"/>
    </reaction>
</comment>
<dbReference type="Pfam" id="PF10369">
    <property type="entry name" value="ALS_ss_C"/>
    <property type="match status" value="1"/>
</dbReference>
<comment type="pathway">
    <text evidence="1 8">Amino-acid biosynthesis; L-isoleucine biosynthesis; L-isoleucine from 2-oxobutanoate: step 1/4.</text>
</comment>
<feature type="domain" description="ACT" evidence="9">
    <location>
        <begin position="25"/>
        <end position="99"/>
    </location>
</feature>
<comment type="similarity">
    <text evidence="3 8">Belongs to the acetolactate synthase small subunit family.</text>
</comment>
<keyword evidence="8 10" id="KW-0808">Transferase</keyword>
<dbReference type="GO" id="GO:1990610">
    <property type="term" value="F:acetolactate synthase regulator activity"/>
    <property type="evidence" value="ECO:0007669"/>
    <property type="project" value="UniProtKB-UniRule"/>
</dbReference>
<dbReference type="PROSITE" id="PS51671">
    <property type="entry name" value="ACT"/>
    <property type="match status" value="1"/>
</dbReference>
<dbReference type="GO" id="GO:0003984">
    <property type="term" value="F:acetolactate synthase activity"/>
    <property type="evidence" value="ECO:0007669"/>
    <property type="project" value="UniProtKB-UniRule"/>
</dbReference>
<dbReference type="Pfam" id="PF22629">
    <property type="entry name" value="ACT_AHAS_ss"/>
    <property type="match status" value="1"/>
</dbReference>
<dbReference type="InterPro" id="IPR039557">
    <property type="entry name" value="AHAS_ACT"/>
</dbReference>
<dbReference type="CDD" id="cd04878">
    <property type="entry name" value="ACT_AHAS"/>
    <property type="match status" value="1"/>
</dbReference>
<dbReference type="AlphaFoldDB" id="A0A4P6K2K2"/>
<dbReference type="OrthoDB" id="9787365at2"/>
<dbReference type="KEGG" id="kbs:EPA93_41395"/>
<organism evidence="10 11">
    <name type="scientific">Ktedonosporobacter rubrisoli</name>
    <dbReference type="NCBI Taxonomy" id="2509675"/>
    <lineage>
        <taxon>Bacteria</taxon>
        <taxon>Bacillati</taxon>
        <taxon>Chloroflexota</taxon>
        <taxon>Ktedonobacteria</taxon>
        <taxon>Ktedonobacterales</taxon>
        <taxon>Ktedonosporobacteraceae</taxon>
        <taxon>Ktedonosporobacter</taxon>
    </lineage>
</organism>
<evidence type="ECO:0000256" key="7">
    <source>
        <dbReference type="ARBA" id="ARBA00048670"/>
    </source>
</evidence>
<dbReference type="UniPathway" id="UPA00049">
    <property type="reaction ID" value="UER00059"/>
</dbReference>
<evidence type="ECO:0000256" key="3">
    <source>
        <dbReference type="ARBA" id="ARBA00006341"/>
    </source>
</evidence>
<evidence type="ECO:0000313" key="10">
    <source>
        <dbReference type="EMBL" id="QBD82093.1"/>
    </source>
</evidence>
<dbReference type="Proteomes" id="UP000290365">
    <property type="component" value="Chromosome"/>
</dbReference>
<dbReference type="NCBIfam" id="TIGR00119">
    <property type="entry name" value="acolac_sm"/>
    <property type="match status" value="1"/>
</dbReference>
<dbReference type="RefSeq" id="WP_129893162.1">
    <property type="nucleotide sequence ID" value="NZ_CP035758.1"/>
</dbReference>
<dbReference type="InterPro" id="IPR019455">
    <property type="entry name" value="Acetolactate_synth_ssu_C"/>
</dbReference>
<dbReference type="PANTHER" id="PTHR30239">
    <property type="entry name" value="ACETOLACTATE SYNTHASE SMALL SUBUNIT"/>
    <property type="match status" value="1"/>
</dbReference>
<evidence type="ECO:0000256" key="6">
    <source>
        <dbReference type="ARBA" id="ARBA00023304"/>
    </source>
</evidence>
<reference evidence="10 11" key="1">
    <citation type="submission" date="2019-01" db="EMBL/GenBank/DDBJ databases">
        <title>Ktedonosporobacter rubrisoli SCAWS-G2.</title>
        <authorList>
            <person name="Huang Y."/>
            <person name="Yan B."/>
        </authorList>
    </citation>
    <scope>NUCLEOTIDE SEQUENCE [LARGE SCALE GENOMIC DNA]</scope>
    <source>
        <strain evidence="10 11">SCAWS-G2</strain>
    </source>
</reference>
<dbReference type="InterPro" id="IPR002912">
    <property type="entry name" value="ACT_dom"/>
</dbReference>
<dbReference type="GO" id="GO:0005829">
    <property type="term" value="C:cytosol"/>
    <property type="evidence" value="ECO:0007669"/>
    <property type="project" value="TreeGrafter"/>
</dbReference>
<evidence type="ECO:0000256" key="4">
    <source>
        <dbReference type="ARBA" id="ARBA00011744"/>
    </source>
</evidence>
<gene>
    <name evidence="10" type="primary">ilvN</name>
    <name evidence="10" type="ORF">EPA93_41395</name>
</gene>
<dbReference type="InterPro" id="IPR054480">
    <property type="entry name" value="AHAS_small-like_ACT"/>
</dbReference>
<accession>A0A4P6K2K2</accession>
<proteinExistence type="inferred from homology"/>
<name>A0A4P6K2K2_KTERU</name>
<sequence length="182" mass="19654">MTGNSATVERAWHSDAPQGTEQTHTLVVLVEDRPGAVDRVVGLFRRRRASLQTLALGPSEQTGVMRFTAVVNDSEVGIDHVVEQLRKVVDVKQVVNLTDKQAVSRELALIKVNGTTASFNAIIELGCSFGARVVEATAETITLEATGSSEQIEQLVSQLQAYGIREIARSGKVALTRTTKNV</sequence>
<dbReference type="NCBIfam" id="NF008864">
    <property type="entry name" value="PRK11895.1"/>
    <property type="match status" value="1"/>
</dbReference>
<dbReference type="InterPro" id="IPR004789">
    <property type="entry name" value="Acetalactate_synth_ssu"/>
</dbReference>
<protein>
    <recommendedName>
        <fullName evidence="8">Acetolactate synthase small subunit</fullName>
        <shortName evidence="8">AHAS</shortName>
        <shortName evidence="8">ALS</shortName>
        <ecNumber evidence="8">2.2.1.6</ecNumber>
    </recommendedName>
    <alternativeName>
        <fullName evidence="8">Acetohydroxy-acid synthase small subunit</fullName>
    </alternativeName>
</protein>
<dbReference type="GO" id="GO:0009097">
    <property type="term" value="P:isoleucine biosynthetic process"/>
    <property type="evidence" value="ECO:0007669"/>
    <property type="project" value="UniProtKB-UniRule"/>
</dbReference>
<dbReference type="EC" id="2.2.1.6" evidence="8"/>
<keyword evidence="6 8" id="KW-0100">Branched-chain amino acid biosynthesis</keyword>
<comment type="subunit">
    <text evidence="4 8">Dimer of large and small chains.</text>
</comment>
<evidence type="ECO:0000256" key="5">
    <source>
        <dbReference type="ARBA" id="ARBA00022605"/>
    </source>
</evidence>
<evidence type="ECO:0000256" key="2">
    <source>
        <dbReference type="ARBA" id="ARBA00005025"/>
    </source>
</evidence>
<dbReference type="Gene3D" id="3.30.70.1150">
    <property type="entry name" value="ACT-like. Chain A, domain 2"/>
    <property type="match status" value="1"/>
</dbReference>
<evidence type="ECO:0000313" key="11">
    <source>
        <dbReference type="Proteomes" id="UP000290365"/>
    </source>
</evidence>
<evidence type="ECO:0000259" key="9">
    <source>
        <dbReference type="PROSITE" id="PS51671"/>
    </source>
</evidence>
<keyword evidence="11" id="KW-1185">Reference proteome</keyword>
<keyword evidence="5 8" id="KW-0028">Amino-acid biosynthesis</keyword>
<dbReference type="UniPathway" id="UPA00047">
    <property type="reaction ID" value="UER00055"/>
</dbReference>
<dbReference type="PANTHER" id="PTHR30239:SF0">
    <property type="entry name" value="ACETOLACTATE SYNTHASE SMALL SUBUNIT 1, CHLOROPLASTIC"/>
    <property type="match status" value="1"/>
</dbReference>